<reference evidence="9 10" key="1">
    <citation type="submission" date="2018-07" db="EMBL/GenBank/DDBJ databases">
        <title>Genomic Encyclopedia of Type Strains, Phase III (KMG-III): the genomes of soil and plant-associated and newly described type strains.</title>
        <authorList>
            <person name="Whitman W."/>
        </authorList>
    </citation>
    <scope>NUCLEOTIDE SEQUENCE [LARGE SCALE GENOMIC DNA]</scope>
    <source>
        <strain evidence="9 10">CECT 7946</strain>
    </source>
</reference>
<dbReference type="AlphaFoldDB" id="A0A3D9HBS3"/>
<dbReference type="Pfam" id="PF00884">
    <property type="entry name" value="Sulfatase"/>
    <property type="match status" value="1"/>
</dbReference>
<protein>
    <submittedName>
        <fullName evidence="9">Putative secreted protein (Por secretion system target)</fullName>
    </submittedName>
</protein>
<organism evidence="9 10">
    <name type="scientific">Winogradskyella eximia</name>
    <dbReference type="NCBI Taxonomy" id="262006"/>
    <lineage>
        <taxon>Bacteria</taxon>
        <taxon>Pseudomonadati</taxon>
        <taxon>Bacteroidota</taxon>
        <taxon>Flavobacteriia</taxon>
        <taxon>Flavobacteriales</taxon>
        <taxon>Flavobacteriaceae</taxon>
        <taxon>Winogradskyella</taxon>
    </lineage>
</organism>
<evidence type="ECO:0000256" key="5">
    <source>
        <dbReference type="ARBA" id="ARBA00022801"/>
    </source>
</evidence>
<evidence type="ECO:0000256" key="3">
    <source>
        <dbReference type="ARBA" id="ARBA00022723"/>
    </source>
</evidence>
<dbReference type="GO" id="GO:0004065">
    <property type="term" value="F:arylsulfatase activity"/>
    <property type="evidence" value="ECO:0007669"/>
    <property type="project" value="TreeGrafter"/>
</dbReference>
<comment type="caution">
    <text evidence="9">The sequence shown here is derived from an EMBL/GenBank/DDBJ whole genome shotgun (WGS) entry which is preliminary data.</text>
</comment>
<name>A0A3D9HBS3_9FLAO</name>
<dbReference type="GO" id="GO:0046872">
    <property type="term" value="F:metal ion binding"/>
    <property type="evidence" value="ECO:0007669"/>
    <property type="project" value="UniProtKB-KW"/>
</dbReference>
<evidence type="ECO:0000256" key="4">
    <source>
        <dbReference type="ARBA" id="ARBA00022729"/>
    </source>
</evidence>
<dbReference type="Gene3D" id="3.40.720.10">
    <property type="entry name" value="Alkaline Phosphatase, subunit A"/>
    <property type="match status" value="1"/>
</dbReference>
<evidence type="ECO:0000256" key="2">
    <source>
        <dbReference type="ARBA" id="ARBA00008779"/>
    </source>
</evidence>
<dbReference type="PANTHER" id="PTHR42693:SF42">
    <property type="entry name" value="ARYLSULFATASE G"/>
    <property type="match status" value="1"/>
</dbReference>
<dbReference type="Pfam" id="PF18962">
    <property type="entry name" value="Por_Secre_tail"/>
    <property type="match status" value="1"/>
</dbReference>
<evidence type="ECO:0000313" key="10">
    <source>
        <dbReference type="Proteomes" id="UP000256980"/>
    </source>
</evidence>
<keyword evidence="6" id="KW-0106">Calcium</keyword>
<keyword evidence="10" id="KW-1185">Reference proteome</keyword>
<dbReference type="PROSITE" id="PS00149">
    <property type="entry name" value="SULFATASE_2"/>
    <property type="match status" value="1"/>
</dbReference>
<keyword evidence="5" id="KW-0378">Hydrolase</keyword>
<evidence type="ECO:0000256" key="6">
    <source>
        <dbReference type="ARBA" id="ARBA00022837"/>
    </source>
</evidence>
<dbReference type="OrthoDB" id="9762324at2"/>
<dbReference type="InterPro" id="IPR050738">
    <property type="entry name" value="Sulfatase"/>
</dbReference>
<evidence type="ECO:0000313" key="9">
    <source>
        <dbReference type="EMBL" id="RED46929.1"/>
    </source>
</evidence>
<comment type="similarity">
    <text evidence="2">Belongs to the sulfatase family.</text>
</comment>
<dbReference type="NCBIfam" id="TIGR04183">
    <property type="entry name" value="Por_Secre_tail"/>
    <property type="match status" value="1"/>
</dbReference>
<proteinExistence type="inferred from homology"/>
<dbReference type="InterPro" id="IPR024607">
    <property type="entry name" value="Sulfatase_CS"/>
</dbReference>
<dbReference type="RefSeq" id="WP_115816020.1">
    <property type="nucleotide sequence ID" value="NZ_QRDV01000001.1"/>
</dbReference>
<keyword evidence="4" id="KW-0732">Signal</keyword>
<dbReference type="EMBL" id="QRDV01000001">
    <property type="protein sequence ID" value="RED46929.1"/>
    <property type="molecule type" value="Genomic_DNA"/>
</dbReference>
<keyword evidence="3" id="KW-0479">Metal-binding</keyword>
<sequence>MKNTTLLFLFSLLLFPRVYGQVIDKPNIVIFYVDDLGWQDTNLNNLGDPVPWETPKMEALAAAGAKFSQAYSPAPTCAPSRAAMLSGRHPIKTKVTQVSGGGLPILRNSQADRKMIGPYFPKRLDVNEYTIAEALSANGYHTGHVGKWHVDGANGFPVAVDQGFNTEFTSRGVHQNMGDRYDISNFGGNDPNYPLDADGIPYDSVTDEAVAYMENRVAANGGSGEPFFLYMATWLVHTPIQTRDLPMLQAITQTLVNSGQIDPADVGPNGIPTETTPLTADGEYNPFYGAMVQTVDWSLGKLVDYLQATNDPRHPGKTLFETTYIIFSSDNGASEQNNAANGFEVVADNFPLDLGKTSSREGGIRVPMIVTGPEIPVAEYSNVVNGLDFFPTILSLTGTTIASNLSDDFDGADLSDLLKGNSTIVEHTINGVTTERTDLFWHYPNASDERSKSSIRRGNYKIYKRYVDNTYEAYQLYNGGDNLVDVEETINVITTMDQTLKQDMINTLEAYLVDNDARFPAWNPDYSEPDAPLPNQLLVPAINAVTYDENSGVATAIIANSSGEAAISYGHLLYRKNEPNEEWFEAEAVAINDNIITANVPDDASGIVFNLRDENNFLVLSEELAITSVNRITLNDTDLVQAFNPASEFSELIGGTTINGNGSYLQMRTEGGGDGAKYMVRSTTGTSVVCSSITFGIRSQENDVVSFDVTIGGDTQSFNYTSASTTADIEFDFNTPITFTNVSQEMEIITTALTNSDGSTPRFRLYDLTFHIDEFLGVDEVDLNVQKLLLYPNPVKGTFSLSKEVESGVLYNLQGAKTFEFKNQYQDIDISSLKTGLYFLQVINTDGSKTTLKLVKE</sequence>
<comment type="cofactor">
    <cofactor evidence="1">
        <name>Ca(2+)</name>
        <dbReference type="ChEBI" id="CHEBI:29108"/>
    </cofactor>
</comment>
<evidence type="ECO:0000259" key="7">
    <source>
        <dbReference type="Pfam" id="PF00884"/>
    </source>
</evidence>
<dbReference type="SUPFAM" id="SSF53649">
    <property type="entry name" value="Alkaline phosphatase-like"/>
    <property type="match status" value="1"/>
</dbReference>
<feature type="domain" description="Secretion system C-terminal sorting" evidence="8">
    <location>
        <begin position="790"/>
        <end position="854"/>
    </location>
</feature>
<evidence type="ECO:0000259" key="8">
    <source>
        <dbReference type="Pfam" id="PF18962"/>
    </source>
</evidence>
<dbReference type="PANTHER" id="PTHR42693">
    <property type="entry name" value="ARYLSULFATASE FAMILY MEMBER"/>
    <property type="match status" value="1"/>
</dbReference>
<dbReference type="Proteomes" id="UP000256980">
    <property type="component" value="Unassembled WGS sequence"/>
</dbReference>
<accession>A0A3D9HBS3</accession>
<dbReference type="InterPro" id="IPR026444">
    <property type="entry name" value="Secre_tail"/>
</dbReference>
<gene>
    <name evidence="9" type="ORF">DFQ10_101706</name>
</gene>
<feature type="domain" description="Sulfatase N-terminal" evidence="7">
    <location>
        <begin position="26"/>
        <end position="398"/>
    </location>
</feature>
<dbReference type="InterPro" id="IPR017850">
    <property type="entry name" value="Alkaline_phosphatase_core_sf"/>
</dbReference>
<evidence type="ECO:0000256" key="1">
    <source>
        <dbReference type="ARBA" id="ARBA00001913"/>
    </source>
</evidence>
<dbReference type="InterPro" id="IPR000917">
    <property type="entry name" value="Sulfatase_N"/>
</dbReference>